<comment type="cofactor">
    <cofactor evidence="1 11">
        <name>pyridoxal 5'-phosphate</name>
        <dbReference type="ChEBI" id="CHEBI:597326"/>
    </cofactor>
</comment>
<dbReference type="InterPro" id="IPR006654">
    <property type="entry name" value="Trp_synth_beta"/>
</dbReference>
<dbReference type="NCBIfam" id="TIGR00263">
    <property type="entry name" value="trpB"/>
    <property type="match status" value="1"/>
</dbReference>
<keyword evidence="8 11" id="KW-0057">Aromatic amino acid biosynthesis</keyword>
<proteinExistence type="inferred from homology"/>
<dbReference type="InterPro" id="IPR023026">
    <property type="entry name" value="Trp_synth_beta/beta-like"/>
</dbReference>
<dbReference type="GO" id="GO:0004834">
    <property type="term" value="F:tryptophan synthase activity"/>
    <property type="evidence" value="ECO:0007669"/>
    <property type="project" value="UniProtKB-UniRule"/>
</dbReference>
<evidence type="ECO:0000256" key="9">
    <source>
        <dbReference type="ARBA" id="ARBA00023239"/>
    </source>
</evidence>
<feature type="domain" description="Tryptophan synthase beta chain-like PALP" evidence="12">
    <location>
        <begin position="52"/>
        <end position="378"/>
    </location>
</feature>
<evidence type="ECO:0000256" key="10">
    <source>
        <dbReference type="ARBA" id="ARBA00049047"/>
    </source>
</evidence>
<reference evidence="13" key="1">
    <citation type="journal article" date="2021" name="PeerJ">
        <title>Extensive microbial diversity within the chicken gut microbiome revealed by metagenomics and culture.</title>
        <authorList>
            <person name="Gilroy R."/>
            <person name="Ravi A."/>
            <person name="Getino M."/>
            <person name="Pursley I."/>
            <person name="Horton D.L."/>
            <person name="Alikhan N.F."/>
            <person name="Baker D."/>
            <person name="Gharbi K."/>
            <person name="Hall N."/>
            <person name="Watson M."/>
            <person name="Adriaenssens E.M."/>
            <person name="Foster-Nyarko E."/>
            <person name="Jarju S."/>
            <person name="Secka A."/>
            <person name="Antonio M."/>
            <person name="Oren A."/>
            <person name="Chaudhuri R.R."/>
            <person name="La Ragione R."/>
            <person name="Hildebrand F."/>
            <person name="Pallen M.J."/>
        </authorList>
    </citation>
    <scope>NUCLEOTIDE SEQUENCE</scope>
    <source>
        <strain evidence="13">ChiW4-1371</strain>
    </source>
</reference>
<dbReference type="Gene3D" id="3.40.50.1100">
    <property type="match status" value="2"/>
</dbReference>
<dbReference type="AlphaFoldDB" id="A0A9D2GWI6"/>
<protein>
    <recommendedName>
        <fullName evidence="11">Tryptophan synthase beta chain</fullName>
        <ecNumber evidence="11">4.2.1.20</ecNumber>
    </recommendedName>
</protein>
<evidence type="ECO:0000313" key="13">
    <source>
        <dbReference type="EMBL" id="HIZ90251.1"/>
    </source>
</evidence>
<dbReference type="InterPro" id="IPR036052">
    <property type="entry name" value="TrpB-like_PALP_sf"/>
</dbReference>
<comment type="subunit">
    <text evidence="4 11">Tetramer of two alpha and two beta chains.</text>
</comment>
<organism evidence="13 14">
    <name type="scientific">Candidatus Mucispirillum faecigallinarum</name>
    <dbReference type="NCBI Taxonomy" id="2838699"/>
    <lineage>
        <taxon>Bacteria</taxon>
        <taxon>Pseudomonadati</taxon>
        <taxon>Deferribacterota</taxon>
        <taxon>Deferribacteres</taxon>
        <taxon>Deferribacterales</taxon>
        <taxon>Mucispirillaceae</taxon>
        <taxon>Mucispirillum</taxon>
    </lineage>
</organism>
<dbReference type="Pfam" id="PF00291">
    <property type="entry name" value="PALP"/>
    <property type="match status" value="1"/>
</dbReference>
<comment type="pathway">
    <text evidence="2 11">Amino-acid biosynthesis; L-tryptophan biosynthesis; L-tryptophan from chorismate: step 5/5.</text>
</comment>
<keyword evidence="5 11" id="KW-0028">Amino-acid biosynthesis</keyword>
<dbReference type="PIRSF" id="PIRSF001413">
    <property type="entry name" value="Trp_syn_beta"/>
    <property type="match status" value="1"/>
</dbReference>
<name>A0A9D2GWI6_9BACT</name>
<gene>
    <name evidence="11 13" type="primary">trpB</name>
    <name evidence="13" type="ORF">H9804_09925</name>
</gene>
<dbReference type="SUPFAM" id="SSF53686">
    <property type="entry name" value="Tryptophan synthase beta subunit-like PLP-dependent enzymes"/>
    <property type="match status" value="1"/>
</dbReference>
<dbReference type="EC" id="4.2.1.20" evidence="11"/>
<keyword evidence="6 11" id="KW-0822">Tryptophan biosynthesis</keyword>
<dbReference type="CDD" id="cd06446">
    <property type="entry name" value="Trp-synth_B"/>
    <property type="match status" value="1"/>
</dbReference>
<evidence type="ECO:0000256" key="7">
    <source>
        <dbReference type="ARBA" id="ARBA00022898"/>
    </source>
</evidence>
<comment type="function">
    <text evidence="11">The beta subunit is responsible for the synthesis of L-tryptophan from indole and L-serine.</text>
</comment>
<dbReference type="GO" id="GO:0005737">
    <property type="term" value="C:cytoplasm"/>
    <property type="evidence" value="ECO:0007669"/>
    <property type="project" value="TreeGrafter"/>
</dbReference>
<evidence type="ECO:0000256" key="1">
    <source>
        <dbReference type="ARBA" id="ARBA00001933"/>
    </source>
</evidence>
<evidence type="ECO:0000256" key="4">
    <source>
        <dbReference type="ARBA" id="ARBA00011270"/>
    </source>
</evidence>
<dbReference type="PROSITE" id="PS00168">
    <property type="entry name" value="TRP_SYNTHASE_BETA"/>
    <property type="match status" value="1"/>
</dbReference>
<reference evidence="13" key="2">
    <citation type="submission" date="2021-04" db="EMBL/GenBank/DDBJ databases">
        <authorList>
            <person name="Gilroy R."/>
        </authorList>
    </citation>
    <scope>NUCLEOTIDE SEQUENCE</scope>
    <source>
        <strain evidence="13">ChiW4-1371</strain>
    </source>
</reference>
<feature type="modified residue" description="N6-(pyridoxal phosphate)lysine" evidence="11">
    <location>
        <position position="86"/>
    </location>
</feature>
<dbReference type="Proteomes" id="UP000824176">
    <property type="component" value="Unassembled WGS sequence"/>
</dbReference>
<sequence length="406" mass="43226">MRYSKTYGEFGGSYVPEMLQPALDELEAAFISAMNDKSFLDELAYLQKNFIGRPTPLYFAENITNILGGAKIFFKCEGLAHTGAHKINNAVGQCLLAKRMGKKRVVAETGAGQHGVATASAAAKLGLGCDVYMGAVDVKRQHPNVLTMQMFGANVVSVESGNKGLADAVDEALSFWVKSLKDTHYLLGSAVGPAPFPAIVREFQSVVGREARQQSIDAGLDVAAVIAAVGGGSNAMGIFSGFLDDEKVQLIGVEGGGIGDKAGEHAKRLAANSGAVTGIHHGYKSKFLLDKEGNVLPTHSISAGLDYPGVGPELAYLKETGRLTMTSALDEEVINALQFVAKHEGILFALESSHALAELIKIAPKMPKNKAVIVNMSGRGDKDIFITAPIFNKKEWVEFLSNEIKN</sequence>
<dbReference type="HAMAP" id="MF_00133">
    <property type="entry name" value="Trp_synth_beta"/>
    <property type="match status" value="1"/>
</dbReference>
<comment type="catalytic activity">
    <reaction evidence="10 11">
        <text>(1S,2R)-1-C-(indol-3-yl)glycerol 3-phosphate + L-serine = D-glyceraldehyde 3-phosphate + L-tryptophan + H2O</text>
        <dbReference type="Rhea" id="RHEA:10532"/>
        <dbReference type="ChEBI" id="CHEBI:15377"/>
        <dbReference type="ChEBI" id="CHEBI:33384"/>
        <dbReference type="ChEBI" id="CHEBI:57912"/>
        <dbReference type="ChEBI" id="CHEBI:58866"/>
        <dbReference type="ChEBI" id="CHEBI:59776"/>
        <dbReference type="EC" id="4.2.1.20"/>
    </reaction>
</comment>
<dbReference type="PANTHER" id="PTHR48077:SF3">
    <property type="entry name" value="TRYPTOPHAN SYNTHASE"/>
    <property type="match status" value="1"/>
</dbReference>
<comment type="similarity">
    <text evidence="3 11">Belongs to the TrpB family.</text>
</comment>
<evidence type="ECO:0000256" key="2">
    <source>
        <dbReference type="ARBA" id="ARBA00004733"/>
    </source>
</evidence>
<evidence type="ECO:0000256" key="3">
    <source>
        <dbReference type="ARBA" id="ARBA00009982"/>
    </source>
</evidence>
<evidence type="ECO:0000259" key="12">
    <source>
        <dbReference type="Pfam" id="PF00291"/>
    </source>
</evidence>
<evidence type="ECO:0000256" key="6">
    <source>
        <dbReference type="ARBA" id="ARBA00022822"/>
    </source>
</evidence>
<dbReference type="EMBL" id="DXAQ01000147">
    <property type="protein sequence ID" value="HIZ90251.1"/>
    <property type="molecule type" value="Genomic_DNA"/>
</dbReference>
<keyword evidence="7 11" id="KW-0663">Pyridoxal phosphate</keyword>
<evidence type="ECO:0000256" key="11">
    <source>
        <dbReference type="HAMAP-Rule" id="MF_00133"/>
    </source>
</evidence>
<accession>A0A9D2GWI6</accession>
<dbReference type="InterPro" id="IPR006653">
    <property type="entry name" value="Trp_synth_b_CS"/>
</dbReference>
<dbReference type="InterPro" id="IPR001926">
    <property type="entry name" value="TrpB-like_PALP"/>
</dbReference>
<evidence type="ECO:0000256" key="8">
    <source>
        <dbReference type="ARBA" id="ARBA00023141"/>
    </source>
</evidence>
<evidence type="ECO:0000256" key="5">
    <source>
        <dbReference type="ARBA" id="ARBA00022605"/>
    </source>
</evidence>
<dbReference type="PANTHER" id="PTHR48077">
    <property type="entry name" value="TRYPTOPHAN SYNTHASE-RELATED"/>
    <property type="match status" value="1"/>
</dbReference>
<evidence type="ECO:0000313" key="14">
    <source>
        <dbReference type="Proteomes" id="UP000824176"/>
    </source>
</evidence>
<dbReference type="FunFam" id="3.40.50.1100:FF:000004">
    <property type="entry name" value="Tryptophan synthase beta chain"/>
    <property type="match status" value="1"/>
</dbReference>
<comment type="caution">
    <text evidence="13">The sequence shown here is derived from an EMBL/GenBank/DDBJ whole genome shotgun (WGS) entry which is preliminary data.</text>
</comment>
<keyword evidence="9 11" id="KW-0456">Lyase</keyword>